<dbReference type="SUPFAM" id="SSF49899">
    <property type="entry name" value="Concanavalin A-like lectins/glucanases"/>
    <property type="match status" value="1"/>
</dbReference>
<dbReference type="EMBL" id="MU003821">
    <property type="protein sequence ID" value="KAF2718690.1"/>
    <property type="molecule type" value="Genomic_DNA"/>
</dbReference>
<dbReference type="SUPFAM" id="SSF52540">
    <property type="entry name" value="P-loop containing nucleoside triphosphate hydrolases"/>
    <property type="match status" value="1"/>
</dbReference>
<evidence type="ECO:0000259" key="5">
    <source>
        <dbReference type="PROSITE" id="PS50188"/>
    </source>
</evidence>
<keyword evidence="7" id="KW-1185">Reference proteome</keyword>
<dbReference type="PROSITE" id="PS50188">
    <property type="entry name" value="B302_SPRY"/>
    <property type="match status" value="1"/>
</dbReference>
<dbReference type="Gene3D" id="3.40.50.300">
    <property type="entry name" value="P-loop containing nucleotide triphosphate hydrolases"/>
    <property type="match status" value="1"/>
</dbReference>
<dbReference type="Pfam" id="PF00622">
    <property type="entry name" value="SPRY"/>
    <property type="match status" value="1"/>
</dbReference>
<dbReference type="InterPro" id="IPR003877">
    <property type="entry name" value="SPRY_dom"/>
</dbReference>
<dbReference type="SUPFAM" id="SSF48403">
    <property type="entry name" value="Ankyrin repeat"/>
    <property type="match status" value="1"/>
</dbReference>
<proteinExistence type="predicted"/>
<feature type="compositionally biased region" description="Basic and acidic residues" evidence="4">
    <location>
        <begin position="734"/>
        <end position="753"/>
    </location>
</feature>
<dbReference type="PROSITE" id="PS50088">
    <property type="entry name" value="ANK_REPEAT"/>
    <property type="match status" value="4"/>
</dbReference>
<keyword evidence="2 3" id="KW-0040">ANK repeat</keyword>
<dbReference type="InterPro" id="IPR001870">
    <property type="entry name" value="B30.2/SPRY"/>
</dbReference>
<dbReference type="InterPro" id="IPR027417">
    <property type="entry name" value="P-loop_NTPase"/>
</dbReference>
<protein>
    <submittedName>
        <fullName evidence="6">Ankyrin</fullName>
    </submittedName>
</protein>
<dbReference type="PROSITE" id="PS50297">
    <property type="entry name" value="ANK_REP_REGION"/>
    <property type="match status" value="3"/>
</dbReference>
<dbReference type="Pfam" id="PF00023">
    <property type="entry name" value="Ank"/>
    <property type="match status" value="2"/>
</dbReference>
<accession>A0A9P4Q392</accession>
<dbReference type="InterPro" id="IPR043136">
    <property type="entry name" value="B30.2/SPRY_sf"/>
</dbReference>
<dbReference type="Gene3D" id="2.60.120.920">
    <property type="match status" value="1"/>
</dbReference>
<keyword evidence="1" id="KW-0677">Repeat</keyword>
<comment type="caution">
    <text evidence="6">The sequence shown here is derived from an EMBL/GenBank/DDBJ whole genome shotgun (WGS) entry which is preliminary data.</text>
</comment>
<dbReference type="PANTHER" id="PTHR24198">
    <property type="entry name" value="ANKYRIN REPEAT AND PROTEIN KINASE DOMAIN-CONTAINING PROTEIN"/>
    <property type="match status" value="1"/>
</dbReference>
<evidence type="ECO:0000256" key="2">
    <source>
        <dbReference type="ARBA" id="ARBA00023043"/>
    </source>
</evidence>
<feature type="region of interest" description="Disordered" evidence="4">
    <location>
        <begin position="794"/>
        <end position="815"/>
    </location>
</feature>
<dbReference type="InterPro" id="IPR002110">
    <property type="entry name" value="Ankyrin_rpt"/>
</dbReference>
<evidence type="ECO:0000256" key="1">
    <source>
        <dbReference type="ARBA" id="ARBA00022737"/>
    </source>
</evidence>
<dbReference type="Pfam" id="PF12796">
    <property type="entry name" value="Ank_2"/>
    <property type="match status" value="1"/>
</dbReference>
<dbReference type="Gene3D" id="1.25.40.20">
    <property type="entry name" value="Ankyrin repeat-containing domain"/>
    <property type="match status" value="3"/>
</dbReference>
<feature type="region of interest" description="Disordered" evidence="4">
    <location>
        <begin position="727"/>
        <end position="757"/>
    </location>
</feature>
<reference evidence="6" key="1">
    <citation type="journal article" date="2020" name="Stud. Mycol.">
        <title>101 Dothideomycetes genomes: a test case for predicting lifestyles and emergence of pathogens.</title>
        <authorList>
            <person name="Haridas S."/>
            <person name="Albert R."/>
            <person name="Binder M."/>
            <person name="Bloem J."/>
            <person name="Labutti K."/>
            <person name="Salamov A."/>
            <person name="Andreopoulos B."/>
            <person name="Baker S."/>
            <person name="Barry K."/>
            <person name="Bills G."/>
            <person name="Bluhm B."/>
            <person name="Cannon C."/>
            <person name="Castanera R."/>
            <person name="Culley D."/>
            <person name="Daum C."/>
            <person name="Ezra D."/>
            <person name="Gonzalez J."/>
            <person name="Henrissat B."/>
            <person name="Kuo A."/>
            <person name="Liang C."/>
            <person name="Lipzen A."/>
            <person name="Lutzoni F."/>
            <person name="Magnuson J."/>
            <person name="Mondo S."/>
            <person name="Nolan M."/>
            <person name="Ohm R."/>
            <person name="Pangilinan J."/>
            <person name="Park H.-J."/>
            <person name="Ramirez L."/>
            <person name="Alfaro M."/>
            <person name="Sun H."/>
            <person name="Tritt A."/>
            <person name="Yoshinaga Y."/>
            <person name="Zwiers L.-H."/>
            <person name="Turgeon B."/>
            <person name="Goodwin S."/>
            <person name="Spatafora J."/>
            <person name="Crous P."/>
            <person name="Grigoriev I."/>
        </authorList>
    </citation>
    <scope>NUCLEOTIDE SEQUENCE</scope>
    <source>
        <strain evidence="6">CBS 116435</strain>
    </source>
</reference>
<name>A0A9P4Q392_9PEZI</name>
<dbReference type="Pfam" id="PF24883">
    <property type="entry name" value="NPHP3_N"/>
    <property type="match status" value="1"/>
</dbReference>
<feature type="repeat" description="ANK" evidence="3">
    <location>
        <begin position="1038"/>
        <end position="1072"/>
    </location>
</feature>
<dbReference type="InterPro" id="IPR056884">
    <property type="entry name" value="NPHP3-like_N"/>
</dbReference>
<feature type="repeat" description="ANK" evidence="3">
    <location>
        <begin position="1140"/>
        <end position="1172"/>
    </location>
</feature>
<evidence type="ECO:0000313" key="6">
    <source>
        <dbReference type="EMBL" id="KAF2718690.1"/>
    </source>
</evidence>
<dbReference type="Proteomes" id="UP000799441">
    <property type="component" value="Unassembled WGS sequence"/>
</dbReference>
<dbReference type="InterPro" id="IPR044736">
    <property type="entry name" value="Gid1/RanBPM/SPLA_SPRY"/>
</dbReference>
<dbReference type="OrthoDB" id="341259at2759"/>
<dbReference type="SMART" id="SM00248">
    <property type="entry name" value="ANK"/>
    <property type="match status" value="11"/>
</dbReference>
<evidence type="ECO:0000256" key="4">
    <source>
        <dbReference type="SAM" id="MobiDB-lite"/>
    </source>
</evidence>
<dbReference type="PANTHER" id="PTHR24198:SF165">
    <property type="entry name" value="ANKYRIN REPEAT-CONTAINING PROTEIN-RELATED"/>
    <property type="match status" value="1"/>
</dbReference>
<feature type="repeat" description="ANK" evidence="3">
    <location>
        <begin position="1107"/>
        <end position="1139"/>
    </location>
</feature>
<evidence type="ECO:0000256" key="3">
    <source>
        <dbReference type="PROSITE-ProRule" id="PRU00023"/>
    </source>
</evidence>
<dbReference type="InterPro" id="IPR036770">
    <property type="entry name" value="Ankyrin_rpt-contain_sf"/>
</dbReference>
<feature type="domain" description="B30.2/SPRY" evidence="5">
    <location>
        <begin position="1370"/>
        <end position="1568"/>
    </location>
</feature>
<organism evidence="6 7">
    <name type="scientific">Polychaeton citri CBS 116435</name>
    <dbReference type="NCBI Taxonomy" id="1314669"/>
    <lineage>
        <taxon>Eukaryota</taxon>
        <taxon>Fungi</taxon>
        <taxon>Dikarya</taxon>
        <taxon>Ascomycota</taxon>
        <taxon>Pezizomycotina</taxon>
        <taxon>Dothideomycetes</taxon>
        <taxon>Dothideomycetidae</taxon>
        <taxon>Capnodiales</taxon>
        <taxon>Capnodiaceae</taxon>
        <taxon>Polychaeton</taxon>
    </lineage>
</organism>
<dbReference type="InterPro" id="IPR013320">
    <property type="entry name" value="ConA-like_dom_sf"/>
</dbReference>
<evidence type="ECO:0000313" key="7">
    <source>
        <dbReference type="Proteomes" id="UP000799441"/>
    </source>
</evidence>
<sequence>MSPPSLYEAGLSQFVADAKKTYVKEGDAEGQRQLAVFLQQRGTPQGAHSYAIALEAEAGKKYGSVKVHDKVIISKTWIDNVIGNIGNVIAAGNTLMNSAPETVSAAWFMVTLGLRAIQSDYSLYNLFGSGLTTMTEMMVLIPHYDTLFDKRDKSGYQPDEMTQMLFQDIVNCYAAVLDFMFSIQRHIEGSRTAKLRHAFSDFFGGEERKFQGKQDTVVRLKLKVLESSEAAFKSKVFDQMGDIQESLKNNLESMDLRHKEILGSLQDLKASLKPKTRWDWLKQDFESHVKLLDPYQGNFGLVIGLLGKKQHGTCTWIFDDETYAAWSSGTSDGLLCIAGPEGVGKSIIAATILENLEEDLASDNTLICHFSCTTKDNNLADLGDDPAQKVRSTLLYHFYKTLAEDKYGEAPELLEEANKLFRPPKMTDKQRSTTAIGSEPATPPFVATMVRLAKITKLDFVLVVDSLDRLARKDQLQLFEDFSVLVSDRENRCRVIAICRTGQPLYAQAQNKYPILGIEGKNDDDIGKVLDEALLSQQGLTPQERQEAKRKVIEMAGGSFAYVTDHAIPFLRQPFQRPLSNRLKTLPRGILDTYKQALKIQEIMEAHSGIYLTDVDMGADEDYQQSVVSKLEVEQLEEASGPFLRNWRNAGGHWYSSPKDIVQIRKFCNSAAEPTNHVHDHALCASCGKDVSNEGQLMLTEKDVHLRVAITLLRHLNNRLFQKRHDIDEPDDQISVHEEPEPIPDQPKEKEQVSEMLDELETTREQHLNADTGEVEAQPKADAQAQVDVAKTDTSNIENDSSDSEDGGDVFIQNNEPPSAVQQMIDDNTWTLRYEIERWPFHVREAERLWSYGEKQQNPQWQELLALLDRFALDTPKVFRAWCSMFNYTQPENKLSGESALNVAACLGLEYWAEHLIKQRELDANVVDQGVTPLLALRPAARNREILKFFLQQPGIDRDILNGSDVWNKPVVHRWLEEDGSIETVKILLEAGADLATPVGEDRFTAMHALAWSIEDSETLDLALSASGNPNINASAANGNTPLHILLSRSDMKVEVVQAYLDKGANVDAENNLSVRPLDQACWNCRPDIIVKLLEHGVADINDGDDDDFTALHSSCVARDIECVRALLKHEANVHVKTTQGRTPLHSAAQDSTPGIVRELIENGADPTTRDANGRTPFWCACDAKDGSEKAEILLNILEQKFTIQEINVPSIGNRTPLRSAATRGYVDIVTKLIDMTSDAGLNVPEMLDIQDTRHRNTALHRASIRGEHACVKVLLEHGANATLRNDDRKTAMELASALWQALGTAKYEQVVLLCASKDLERIKLDIDLPAIAATNGSVKVLEELANLGVNLNNADSFGWTPLLLAQRLKMTEVERFLKSHTAWKFNLPSSWIKHSGVPDAFKIDQDGTSFTYTLSDRVCLTTDRPLPGNLDRYYYEVSIKRPNSGEDIFPDTPKFAIGFGSLGGIAYVFPGWEAKKGVRNGHSWAYHGDDGWLPSSQDHDNPHVFDEKFGPNDVVGAGIDLSTQTMWFTKNGKKLDFQHSDVNGRLFPLLGMIDNVSVETNFGSREFEWKGYLENADASNEHVNAVRTQIEKTSERLKEVEIGAQQGEL</sequence>
<dbReference type="SMART" id="SM00449">
    <property type="entry name" value="SPRY"/>
    <property type="match status" value="1"/>
</dbReference>
<feature type="repeat" description="ANK" evidence="3">
    <location>
        <begin position="1255"/>
        <end position="1287"/>
    </location>
</feature>
<dbReference type="CDD" id="cd12885">
    <property type="entry name" value="SPRY_RanBP_like"/>
    <property type="match status" value="1"/>
</dbReference>
<gene>
    <name evidence="6" type="ORF">K431DRAFT_230369</name>
</gene>